<feature type="transmembrane region" description="Helical" evidence="6">
    <location>
        <begin position="481"/>
        <end position="501"/>
    </location>
</feature>
<feature type="transmembrane region" description="Helical" evidence="6">
    <location>
        <begin position="407"/>
        <end position="429"/>
    </location>
</feature>
<accession>A0ABQ6M5V7</accession>
<feature type="transmembrane region" description="Helical" evidence="6">
    <location>
        <begin position="282"/>
        <end position="302"/>
    </location>
</feature>
<feature type="transmembrane region" description="Helical" evidence="6">
    <location>
        <begin position="568"/>
        <end position="594"/>
    </location>
</feature>
<evidence type="ECO:0000256" key="6">
    <source>
        <dbReference type="SAM" id="Phobius"/>
    </source>
</evidence>
<name>A0ABQ6M5V7_9STRA</name>
<proteinExistence type="inferred from homology"/>
<keyword evidence="4 6" id="KW-1133">Transmembrane helix</keyword>
<sequence length="835" mass="92481">MIASTEKIVIPAKVVPFKDRKATDVGCASLFAVTILVWLGIGIYICTAVNFRFVNPADLDSGITLDISDSLLEDLKECCNNPNGWAEGVDLCEDNAVKDDSRRALSVASPERFLERRMHSYHRRLLTQTNLYCRQNGEVNYYGDNGGDSNRDRCNDIDGCLYNEEAERCNTATPSSFPMEGGMFDAFGEAVEIPITLIMMCVALAVFWVFLLRQFAQPIVFATKGVSVLGLVWFGAHTDSWFFYLVAFKYLCFIVFIRKRLVFCAKVISHSALALKENPTMFFALLSLKLLYVLQAFLYILFITNSVQIYRVNESCGLSPAAGVGTLRWIISAAWMWSISWYSQMRLAVISTSVASWHFEPSTKWGAVDSLKNAFTKSQGAVAFSSLVLAIIQEIKRRLEVNWKQAACMYCITGGAFLPVHFLLCAVGWCLNQCLKMLTKFTLIIHCITGNSFMESAKLTFNVMTRHFVNAFITDSVSATVLALGSFVFSMTITAVGWLWIDEAYGWKTFYLLHTCPDYGHGKYDHYNQNHDHYSFDEKDAYNTTTLTDHDGGGVDHDHECEAGMPALAFWCWLVFISVNVYNPVLGLFFLILIDMVIRGFANEDGECGQEHWVAPLAAAFIGCISRMFFNYVAGIFMDTIEVCFVCWAIDKDNDVDLSNSEFSSIVMAMPGIKKEDGTVTTGMSLKGDVIPVAPAPVQPGAFVPPANPNAGSVEMVAPGQGFAPAPGQPMMMPMAQGQPMMMPMAQGQPMMMPPANGMVMAPGQQMQPMQPMQMPMANGQPMMMPMANGQPMMMPMANGQPMMMPMANNQPMVMAQGQPVQMPLANKDGNVATL</sequence>
<evidence type="ECO:0000256" key="5">
    <source>
        <dbReference type="ARBA" id="ARBA00023136"/>
    </source>
</evidence>
<evidence type="ECO:0000256" key="2">
    <source>
        <dbReference type="ARBA" id="ARBA00007168"/>
    </source>
</evidence>
<organism evidence="7 8">
    <name type="scientific">Tetraparma gracilis</name>
    <dbReference type="NCBI Taxonomy" id="2962635"/>
    <lineage>
        <taxon>Eukaryota</taxon>
        <taxon>Sar</taxon>
        <taxon>Stramenopiles</taxon>
        <taxon>Ochrophyta</taxon>
        <taxon>Bolidophyceae</taxon>
        <taxon>Parmales</taxon>
        <taxon>Triparmaceae</taxon>
        <taxon>Tetraparma</taxon>
    </lineage>
</organism>
<comment type="subcellular location">
    <subcellularLocation>
        <location evidence="1">Membrane</location>
        <topology evidence="1">Multi-pass membrane protein</topology>
    </subcellularLocation>
</comment>
<protein>
    <submittedName>
        <fullName evidence="7">Uncharacterized protein</fullName>
    </submittedName>
</protein>
<dbReference type="Pfam" id="PF04515">
    <property type="entry name" value="Choline_transpo"/>
    <property type="match status" value="1"/>
</dbReference>
<feature type="transmembrane region" description="Helical" evidence="6">
    <location>
        <begin position="322"/>
        <end position="342"/>
    </location>
</feature>
<feature type="transmembrane region" description="Helical" evidence="6">
    <location>
        <begin position="28"/>
        <end position="51"/>
    </location>
</feature>
<feature type="transmembrane region" description="Helical" evidence="6">
    <location>
        <begin position="193"/>
        <end position="212"/>
    </location>
</feature>
<dbReference type="Proteomes" id="UP001165060">
    <property type="component" value="Unassembled WGS sequence"/>
</dbReference>
<feature type="transmembrane region" description="Helical" evidence="6">
    <location>
        <begin position="219"/>
        <end position="236"/>
    </location>
</feature>
<evidence type="ECO:0000256" key="1">
    <source>
        <dbReference type="ARBA" id="ARBA00004141"/>
    </source>
</evidence>
<keyword evidence="3 6" id="KW-0812">Transmembrane</keyword>
<dbReference type="EMBL" id="BRYB01001191">
    <property type="protein sequence ID" value="GMI20093.1"/>
    <property type="molecule type" value="Genomic_DNA"/>
</dbReference>
<evidence type="ECO:0000313" key="7">
    <source>
        <dbReference type="EMBL" id="GMI20093.1"/>
    </source>
</evidence>
<keyword evidence="5 6" id="KW-0472">Membrane</keyword>
<keyword evidence="8" id="KW-1185">Reference proteome</keyword>
<comment type="caution">
    <text evidence="7">The sequence shown here is derived from an EMBL/GenBank/DDBJ whole genome shotgun (WGS) entry which is preliminary data.</text>
</comment>
<dbReference type="PANTHER" id="PTHR12385">
    <property type="entry name" value="CHOLINE TRANSPORTER-LIKE (SLC FAMILY 44)"/>
    <property type="match status" value="1"/>
</dbReference>
<evidence type="ECO:0000256" key="3">
    <source>
        <dbReference type="ARBA" id="ARBA00022692"/>
    </source>
</evidence>
<dbReference type="PANTHER" id="PTHR12385:SF98">
    <property type="entry name" value="CHOLINE TRANSPORTER-LIKE PROTEIN"/>
    <property type="match status" value="1"/>
</dbReference>
<reference evidence="7 8" key="1">
    <citation type="journal article" date="2023" name="Commun. Biol.">
        <title>Genome analysis of Parmales, the sister group of diatoms, reveals the evolutionary specialization of diatoms from phago-mixotrophs to photoautotrophs.</title>
        <authorList>
            <person name="Ban H."/>
            <person name="Sato S."/>
            <person name="Yoshikawa S."/>
            <person name="Yamada K."/>
            <person name="Nakamura Y."/>
            <person name="Ichinomiya M."/>
            <person name="Sato N."/>
            <person name="Blanc-Mathieu R."/>
            <person name="Endo H."/>
            <person name="Kuwata A."/>
            <person name="Ogata H."/>
        </authorList>
    </citation>
    <scope>NUCLEOTIDE SEQUENCE [LARGE SCALE GENOMIC DNA]</scope>
</reference>
<evidence type="ECO:0000313" key="8">
    <source>
        <dbReference type="Proteomes" id="UP001165060"/>
    </source>
</evidence>
<comment type="similarity">
    <text evidence="2">Belongs to the CTL (choline transporter-like) family.</text>
</comment>
<evidence type="ECO:0000256" key="4">
    <source>
        <dbReference type="ARBA" id="ARBA00022989"/>
    </source>
</evidence>
<gene>
    <name evidence="7" type="ORF">TeGR_g8988</name>
</gene>
<feature type="transmembrane region" description="Helical" evidence="6">
    <location>
        <begin position="242"/>
        <end position="261"/>
    </location>
</feature>
<dbReference type="InterPro" id="IPR007603">
    <property type="entry name" value="Choline_transptr-like"/>
</dbReference>